<dbReference type="Proteomes" id="UP000610966">
    <property type="component" value="Unassembled WGS sequence"/>
</dbReference>
<dbReference type="RefSeq" id="WP_239089534.1">
    <property type="nucleotide sequence ID" value="NZ_BOOG01000017.1"/>
</dbReference>
<accession>A0A8J3RC50</accession>
<organism evidence="1 2">
    <name type="scientific">Sphaerimonospora thailandensis</name>
    <dbReference type="NCBI Taxonomy" id="795644"/>
    <lineage>
        <taxon>Bacteria</taxon>
        <taxon>Bacillati</taxon>
        <taxon>Actinomycetota</taxon>
        <taxon>Actinomycetes</taxon>
        <taxon>Streptosporangiales</taxon>
        <taxon>Streptosporangiaceae</taxon>
        <taxon>Sphaerimonospora</taxon>
    </lineage>
</organism>
<gene>
    <name evidence="1" type="ORF">Mth01_20760</name>
</gene>
<dbReference type="EMBL" id="BOOG01000017">
    <property type="protein sequence ID" value="GIH69823.1"/>
    <property type="molecule type" value="Genomic_DNA"/>
</dbReference>
<sequence length="80" mass="9177">MRVSAEDAVWRQLRGEYAGRWSIWRSDAGRWYATRLTRSLSRAEMDRGLIMTASGEDADELRELLAAQEQLAAHPLTSWP</sequence>
<proteinExistence type="predicted"/>
<protein>
    <submittedName>
        <fullName evidence="1">Uncharacterized protein</fullName>
    </submittedName>
</protein>
<evidence type="ECO:0000313" key="1">
    <source>
        <dbReference type="EMBL" id="GIH69823.1"/>
    </source>
</evidence>
<keyword evidence="2" id="KW-1185">Reference proteome</keyword>
<reference evidence="1" key="1">
    <citation type="submission" date="2021-01" db="EMBL/GenBank/DDBJ databases">
        <title>Whole genome shotgun sequence of Sphaerimonospora thailandensis NBRC 107569.</title>
        <authorList>
            <person name="Komaki H."/>
            <person name="Tamura T."/>
        </authorList>
    </citation>
    <scope>NUCLEOTIDE SEQUENCE</scope>
    <source>
        <strain evidence="1">NBRC 107569</strain>
    </source>
</reference>
<dbReference type="AlphaFoldDB" id="A0A8J3RC50"/>
<comment type="caution">
    <text evidence="1">The sequence shown here is derived from an EMBL/GenBank/DDBJ whole genome shotgun (WGS) entry which is preliminary data.</text>
</comment>
<name>A0A8J3RC50_9ACTN</name>
<evidence type="ECO:0000313" key="2">
    <source>
        <dbReference type="Proteomes" id="UP000610966"/>
    </source>
</evidence>